<keyword evidence="3" id="KW-0548">Nucleotidyltransferase</keyword>
<dbReference type="Gene3D" id="1.10.8.60">
    <property type="match status" value="1"/>
</dbReference>
<comment type="similarity">
    <text evidence="3">Belongs to the DnaX/STICHEL family.</text>
</comment>
<dbReference type="InterPro" id="IPR003593">
    <property type="entry name" value="AAA+_ATPase"/>
</dbReference>
<sequence>MSFYQTYRPKKIAELDLASVRDVLLSTLASGKISHAYLFVGPRGSGKTSTARILAQIVNCEKNQNKTEDFSEPCGECEACRVIGGGSSVDVIEIDAASNGLVDDIRDLREKVRLSPVQLQKKIYIIDEVHMVSTAGFNALLKTLEEPPTHALFILCTTESQKVPETISSRCARVNFTKATVDEVVESLLKAVKGEKLNIAGEVLRQIAEATDGSFREGHKILEQLSSYDKKINEDTLTKVLGVVGRHSVKKLLVSVSNANTEEITDTFASMEKTGVKATILVSSLLEEAKALMENKIRSGESAGLYLEIIDGLITAADRIKISPLPLLPIEIALLSVALGEKGGITRPKVETPAQEKLLPKDSIVRSSSETLIKRREETDSSTGSAQNNQAVLVNIESVKTGWGDFLSSMAESNGSLAGMLRLVSPVDVQGKSLTISVTSRFQQDMLERDVKRKLIEEQMSKVWGPMTFKCVLIDKVVRTDAIQEDENLTAPKDEMVSAGSGVMSAAEKIFGSKNGI</sequence>
<feature type="domain" description="AAA+ ATPase" evidence="4">
    <location>
        <begin position="33"/>
        <end position="180"/>
    </location>
</feature>
<name>A0A0G1PKB0_9BACT</name>
<dbReference type="SMART" id="SM00382">
    <property type="entry name" value="AAA"/>
    <property type="match status" value="1"/>
</dbReference>
<dbReference type="PATRIC" id="fig|1618381.3.peg.687"/>
<evidence type="ECO:0000256" key="1">
    <source>
        <dbReference type="ARBA" id="ARBA00022932"/>
    </source>
</evidence>
<dbReference type="GO" id="GO:0009360">
    <property type="term" value="C:DNA polymerase III complex"/>
    <property type="evidence" value="ECO:0007669"/>
    <property type="project" value="InterPro"/>
</dbReference>
<dbReference type="SUPFAM" id="SSF52540">
    <property type="entry name" value="P-loop containing nucleoside triphosphate hydrolases"/>
    <property type="match status" value="1"/>
</dbReference>
<dbReference type="GO" id="GO:0006261">
    <property type="term" value="P:DNA-templated DNA replication"/>
    <property type="evidence" value="ECO:0007669"/>
    <property type="project" value="TreeGrafter"/>
</dbReference>
<dbReference type="GO" id="GO:0005524">
    <property type="term" value="F:ATP binding"/>
    <property type="evidence" value="ECO:0007669"/>
    <property type="project" value="UniProtKB-KW"/>
</dbReference>
<evidence type="ECO:0000313" key="6">
    <source>
        <dbReference type="Proteomes" id="UP000034794"/>
    </source>
</evidence>
<dbReference type="Pfam" id="PF13177">
    <property type="entry name" value="DNA_pol3_delta2"/>
    <property type="match status" value="1"/>
</dbReference>
<dbReference type="AlphaFoldDB" id="A0A0G1PKB0"/>
<dbReference type="InterPro" id="IPR027417">
    <property type="entry name" value="P-loop_NTPase"/>
</dbReference>
<evidence type="ECO:0000256" key="2">
    <source>
        <dbReference type="ARBA" id="ARBA00049244"/>
    </source>
</evidence>
<comment type="function">
    <text evidence="3">DNA polymerase III is a complex, multichain enzyme responsible for most of the replicative synthesis in bacteria. This DNA polymerase also exhibits 3' to 5' exonuclease activity.</text>
</comment>
<dbReference type="InterPro" id="IPR012763">
    <property type="entry name" value="DNA_pol_III_sug/sutau_N"/>
</dbReference>
<evidence type="ECO:0000256" key="3">
    <source>
        <dbReference type="RuleBase" id="RU364063"/>
    </source>
</evidence>
<keyword evidence="3" id="KW-0547">Nucleotide-binding</keyword>
<dbReference type="EC" id="2.7.7.7" evidence="3"/>
<comment type="subunit">
    <text evidence="3">DNA polymerase III contains a core (composed of alpha, epsilon and theta chains) that associates with a tau subunit. This core dimerizes to form the POLIII' complex. PolIII' associates with the gamma complex (composed of gamma, delta, delta', psi and chi chains) and with the beta chain to form the complete DNA polymerase III complex.</text>
</comment>
<keyword evidence="3" id="KW-0235">DNA replication</keyword>
<comment type="caution">
    <text evidence="5">The sequence shown here is derived from an EMBL/GenBank/DDBJ whole genome shotgun (WGS) entry which is preliminary data.</text>
</comment>
<keyword evidence="1 3" id="KW-0239">DNA-directed DNA polymerase</keyword>
<dbReference type="EMBL" id="LCMI01000006">
    <property type="protein sequence ID" value="KKU33107.1"/>
    <property type="molecule type" value="Genomic_DNA"/>
</dbReference>
<accession>A0A0G1PKB0</accession>
<dbReference type="Gene3D" id="3.40.50.300">
    <property type="entry name" value="P-loop containing nucleotide triphosphate hydrolases"/>
    <property type="match status" value="1"/>
</dbReference>
<dbReference type="InterPro" id="IPR050238">
    <property type="entry name" value="DNA_Rep/Repair_Clamp_Loader"/>
</dbReference>
<dbReference type="NCBIfam" id="TIGR02397">
    <property type="entry name" value="dnaX_nterm"/>
    <property type="match status" value="1"/>
</dbReference>
<gene>
    <name evidence="3" type="primary">dnaX</name>
    <name evidence="5" type="ORF">UX47_C0006G0078</name>
</gene>
<dbReference type="GO" id="GO:0003887">
    <property type="term" value="F:DNA-directed DNA polymerase activity"/>
    <property type="evidence" value="ECO:0007669"/>
    <property type="project" value="UniProtKB-KW"/>
</dbReference>
<dbReference type="PANTHER" id="PTHR11669">
    <property type="entry name" value="REPLICATION FACTOR C / DNA POLYMERASE III GAMMA-TAU SUBUNIT"/>
    <property type="match status" value="1"/>
</dbReference>
<dbReference type="Proteomes" id="UP000034794">
    <property type="component" value="Unassembled WGS sequence"/>
</dbReference>
<organism evidence="5 6">
    <name type="scientific">Candidatus Collierbacteria bacterium GW2011_GWA2_46_26</name>
    <dbReference type="NCBI Taxonomy" id="1618381"/>
    <lineage>
        <taxon>Bacteria</taxon>
        <taxon>Candidatus Collieribacteriota</taxon>
    </lineage>
</organism>
<evidence type="ECO:0000313" key="5">
    <source>
        <dbReference type="EMBL" id="KKU33107.1"/>
    </source>
</evidence>
<keyword evidence="3" id="KW-0808">Transferase</keyword>
<evidence type="ECO:0000259" key="4">
    <source>
        <dbReference type="SMART" id="SM00382"/>
    </source>
</evidence>
<dbReference type="CDD" id="cd00009">
    <property type="entry name" value="AAA"/>
    <property type="match status" value="1"/>
</dbReference>
<dbReference type="PANTHER" id="PTHR11669:SF0">
    <property type="entry name" value="PROTEIN STICHEL-LIKE 2"/>
    <property type="match status" value="1"/>
</dbReference>
<reference evidence="5 6" key="1">
    <citation type="journal article" date="2015" name="Nature">
        <title>rRNA introns, odd ribosomes, and small enigmatic genomes across a large radiation of phyla.</title>
        <authorList>
            <person name="Brown C.T."/>
            <person name="Hug L.A."/>
            <person name="Thomas B.C."/>
            <person name="Sharon I."/>
            <person name="Castelle C.J."/>
            <person name="Singh A."/>
            <person name="Wilkins M.J."/>
            <person name="Williams K.H."/>
            <person name="Banfield J.F."/>
        </authorList>
    </citation>
    <scope>NUCLEOTIDE SEQUENCE [LARGE SCALE GENOMIC DNA]</scope>
</reference>
<protein>
    <recommendedName>
        <fullName evidence="3">DNA polymerase III subunit gamma/tau</fullName>
        <ecNumber evidence="3">2.7.7.7</ecNumber>
    </recommendedName>
</protein>
<proteinExistence type="inferred from homology"/>
<comment type="catalytic activity">
    <reaction evidence="2 3">
        <text>DNA(n) + a 2'-deoxyribonucleoside 5'-triphosphate = DNA(n+1) + diphosphate</text>
        <dbReference type="Rhea" id="RHEA:22508"/>
        <dbReference type="Rhea" id="RHEA-COMP:17339"/>
        <dbReference type="Rhea" id="RHEA-COMP:17340"/>
        <dbReference type="ChEBI" id="CHEBI:33019"/>
        <dbReference type="ChEBI" id="CHEBI:61560"/>
        <dbReference type="ChEBI" id="CHEBI:173112"/>
        <dbReference type="EC" id="2.7.7.7"/>
    </reaction>
</comment>
<keyword evidence="3" id="KW-0067">ATP-binding</keyword>